<organism evidence="4">
    <name type="scientific">Schistosoma haematobium</name>
    <name type="common">Blood fluke</name>
    <dbReference type="NCBI Taxonomy" id="6185"/>
    <lineage>
        <taxon>Eukaryota</taxon>
        <taxon>Metazoa</taxon>
        <taxon>Spiralia</taxon>
        <taxon>Lophotrochozoa</taxon>
        <taxon>Platyhelminthes</taxon>
        <taxon>Trematoda</taxon>
        <taxon>Digenea</taxon>
        <taxon>Strigeidida</taxon>
        <taxon>Schistosomatoidea</taxon>
        <taxon>Schistosomatidae</taxon>
        <taxon>Schistosoma</taxon>
    </lineage>
</organism>
<dbReference type="EMBL" id="KL250549">
    <property type="protein sequence ID" value="KGB33461.1"/>
    <property type="molecule type" value="Genomic_DNA"/>
</dbReference>
<reference evidence="4" key="1">
    <citation type="journal article" date="2012" name="Nat. Genet.">
        <title>Whole-genome sequence of Schistosoma haematobium.</title>
        <authorList>
            <person name="Young N.D."/>
            <person name="Jex A.R."/>
            <person name="Li B."/>
            <person name="Liu S."/>
            <person name="Yang L."/>
            <person name="Xiong Z."/>
            <person name="Li Y."/>
            <person name="Cantacessi C."/>
            <person name="Hall R.S."/>
            <person name="Xu X."/>
            <person name="Chen F."/>
            <person name="Wu X."/>
            <person name="Zerlotini A."/>
            <person name="Oliveira G."/>
            <person name="Hofmann A."/>
            <person name="Zhang G."/>
            <person name="Fang X."/>
            <person name="Kang Y."/>
            <person name="Campbell B.E."/>
            <person name="Loukas A."/>
            <person name="Ranganathan S."/>
            <person name="Rollinson D."/>
            <person name="Rinaldi G."/>
            <person name="Brindley P.J."/>
            <person name="Yang H."/>
            <person name="Wang J."/>
            <person name="Wang J."/>
            <person name="Gasser R.B."/>
        </authorList>
    </citation>
    <scope>NUCLEOTIDE SEQUENCE [LARGE SCALE GENOMIC DNA]</scope>
</reference>
<dbReference type="SUPFAM" id="SSF52374">
    <property type="entry name" value="Nucleotidylyl transferase"/>
    <property type="match status" value="1"/>
</dbReference>
<dbReference type="AlphaFoldDB" id="A0A095AHM1"/>
<dbReference type="PROSITE" id="PS51219">
    <property type="entry name" value="DPCK"/>
    <property type="match status" value="1"/>
</dbReference>
<proteinExistence type="inferred from homology"/>
<keyword evidence="2" id="KW-0067">ATP-binding</keyword>
<dbReference type="PANTHER" id="PTHR10695:SF46">
    <property type="entry name" value="BIFUNCTIONAL COENZYME A SYNTHASE-RELATED"/>
    <property type="match status" value="1"/>
</dbReference>
<gene>
    <name evidence="4" type="ORF">MS3_01635</name>
</gene>
<feature type="domain" description="Cytidyltransferase-like" evidence="3">
    <location>
        <begin position="153"/>
        <end position="280"/>
    </location>
</feature>
<name>A0A095AHM1_SCHHA</name>
<dbReference type="Gene3D" id="3.40.50.300">
    <property type="entry name" value="P-loop containing nucleotide triphosphate hydrolases"/>
    <property type="match status" value="1"/>
</dbReference>
<dbReference type="Pfam" id="PF01467">
    <property type="entry name" value="CTP_transf_like"/>
    <property type="match status" value="1"/>
</dbReference>
<dbReference type="NCBIfam" id="TIGR00152">
    <property type="entry name" value="dephospho-CoA kinase"/>
    <property type="match status" value="1"/>
</dbReference>
<dbReference type="InterPro" id="IPR001977">
    <property type="entry name" value="Depp_CoAkinase"/>
</dbReference>
<dbReference type="GO" id="GO:0015937">
    <property type="term" value="P:coenzyme A biosynthetic process"/>
    <property type="evidence" value="ECO:0007669"/>
    <property type="project" value="InterPro"/>
</dbReference>
<dbReference type="SUPFAM" id="SSF52540">
    <property type="entry name" value="P-loop containing nucleoside triphosphate hydrolases"/>
    <property type="match status" value="1"/>
</dbReference>
<dbReference type="GO" id="GO:0004140">
    <property type="term" value="F:dephospho-CoA kinase activity"/>
    <property type="evidence" value="ECO:0007669"/>
    <property type="project" value="InterPro"/>
</dbReference>
<dbReference type="InterPro" id="IPR004821">
    <property type="entry name" value="Cyt_trans-like"/>
</dbReference>
<keyword evidence="1" id="KW-0547">Nucleotide-binding</keyword>
<dbReference type="CDD" id="cd02022">
    <property type="entry name" value="DPCK"/>
    <property type="match status" value="1"/>
</dbReference>
<accession>A0A095AHM1</accession>
<dbReference type="PANTHER" id="PTHR10695">
    <property type="entry name" value="DEPHOSPHO-COA KINASE-RELATED"/>
    <property type="match status" value="1"/>
</dbReference>
<evidence type="ECO:0000313" key="4">
    <source>
        <dbReference type="EMBL" id="KGB33461.1"/>
    </source>
</evidence>
<dbReference type="Gene3D" id="3.40.50.620">
    <property type="entry name" value="HUPs"/>
    <property type="match status" value="1"/>
</dbReference>
<dbReference type="GO" id="GO:0005524">
    <property type="term" value="F:ATP binding"/>
    <property type="evidence" value="ECO:0007669"/>
    <property type="project" value="UniProtKB-KW"/>
</dbReference>
<dbReference type="STRING" id="6185.A0A095AHM1"/>
<dbReference type="InterPro" id="IPR027417">
    <property type="entry name" value="P-loop_NTPase"/>
</dbReference>
<dbReference type="HAMAP" id="MF_00376">
    <property type="entry name" value="Dephospho_CoA_kinase"/>
    <property type="match status" value="1"/>
</dbReference>
<dbReference type="InterPro" id="IPR014729">
    <property type="entry name" value="Rossmann-like_a/b/a_fold"/>
</dbReference>
<dbReference type="Pfam" id="PF01121">
    <property type="entry name" value="CoaE"/>
    <property type="match status" value="1"/>
</dbReference>
<protein>
    <submittedName>
        <fullName evidence="4">Bifunctional coenzyme A synthase</fullName>
    </submittedName>
</protein>
<evidence type="ECO:0000259" key="3">
    <source>
        <dbReference type="Pfam" id="PF01467"/>
    </source>
</evidence>
<evidence type="ECO:0000256" key="1">
    <source>
        <dbReference type="ARBA" id="ARBA00022741"/>
    </source>
</evidence>
<sequence>MYRSGLLILSPHVHSQKLFSLLKFVSNVVNEKLFLAIPRSPSDFMFWKKTATLCYTTACKVGFMSNMTSFNLQVCPSLNVCLLLPTTKYTKPSVKFDIVISQESEFSPVWILNEAHNINPLYDNSESDLPITDDQITVASSDESHEDISRVCLGGTFDRLHYGHKILLTVGALLAKEHLLVGVTCSDLLSSKCLSPLIFSWEKRSKIVQTFLSDIGVQSKIMKIVKLSDKFGPPGYSSEFDCIVASSDSLDNCEKLNELRRANGFKPLKIEVINFICSAKISNEYKAYPFDLSDLKLCSSKLRFNELGSLLKPVNNITVNNSCSPYLIGLTGPSGSGKSSLARRLEHLSDQVHVIDCDRLGHEAYIPGTPCHQALLSHFGREKIASPVPPYAIDRGLLGRLVFSDPAQLKDLNSIVWPEILKKILTVVKEIECKALEQDRDPKRPVIIIDAAVLLQARWDEMCHEVWLTVLSQTEAQRRLCERNNLSPEAASERLARQASAVAEVTGGYTWFEAGQYCSQKSPIDYAHVILSTEWDPECSQYQVEKSWKALQQRLELTTTTQ</sequence>
<evidence type="ECO:0000256" key="2">
    <source>
        <dbReference type="ARBA" id="ARBA00022840"/>
    </source>
</evidence>